<evidence type="ECO:0000313" key="3">
    <source>
        <dbReference type="EMBL" id="CAG8779242.1"/>
    </source>
</evidence>
<accession>A0A9N9JF51</accession>
<organism evidence="3 4">
    <name type="scientific">Acaulospora morrowiae</name>
    <dbReference type="NCBI Taxonomy" id="94023"/>
    <lineage>
        <taxon>Eukaryota</taxon>
        <taxon>Fungi</taxon>
        <taxon>Fungi incertae sedis</taxon>
        <taxon>Mucoromycota</taxon>
        <taxon>Glomeromycotina</taxon>
        <taxon>Glomeromycetes</taxon>
        <taxon>Diversisporales</taxon>
        <taxon>Acaulosporaceae</taxon>
        <taxon>Acaulospora</taxon>
    </lineage>
</organism>
<dbReference type="OrthoDB" id="2397364at2759"/>
<dbReference type="PANTHER" id="PTHR15139:SF0">
    <property type="entry name" value="TUBULIN-SPECIFIC CHAPERONE C"/>
    <property type="match status" value="1"/>
</dbReference>
<dbReference type="GO" id="GO:0007021">
    <property type="term" value="P:tubulin complex assembly"/>
    <property type="evidence" value="ECO:0007669"/>
    <property type="project" value="TreeGrafter"/>
</dbReference>
<comment type="similarity">
    <text evidence="1">Belongs to the TBCC family.</text>
</comment>
<dbReference type="Gene3D" id="2.160.20.70">
    <property type="match status" value="1"/>
</dbReference>
<proteinExistence type="inferred from homology"/>
<dbReference type="PROSITE" id="PS51329">
    <property type="entry name" value="C_CAP_COFACTOR_C"/>
    <property type="match status" value="1"/>
</dbReference>
<evidence type="ECO:0000259" key="2">
    <source>
        <dbReference type="PROSITE" id="PS51329"/>
    </source>
</evidence>
<evidence type="ECO:0000256" key="1">
    <source>
        <dbReference type="ARBA" id="ARBA00008848"/>
    </source>
</evidence>
<evidence type="ECO:0000313" key="4">
    <source>
        <dbReference type="Proteomes" id="UP000789342"/>
    </source>
</evidence>
<dbReference type="Pfam" id="PF07986">
    <property type="entry name" value="TBCC"/>
    <property type="match status" value="1"/>
</dbReference>
<dbReference type="InterPro" id="IPR016098">
    <property type="entry name" value="CAP/MinC_C"/>
</dbReference>
<gene>
    <name evidence="3" type="ORF">AMORRO_LOCUS17183</name>
</gene>
<dbReference type="GO" id="GO:0007023">
    <property type="term" value="P:post-chaperonin tubulin folding pathway"/>
    <property type="evidence" value="ECO:0007669"/>
    <property type="project" value="InterPro"/>
</dbReference>
<name>A0A9N9JF51_9GLOM</name>
<protein>
    <submittedName>
        <fullName evidence="3">17557_t:CDS:1</fullName>
    </submittedName>
</protein>
<feature type="domain" description="C-CAP/cofactor C-like" evidence="2">
    <location>
        <begin position="1"/>
        <end position="92"/>
    </location>
</feature>
<sequence>DSVVISGPVGSSILIYDCERCLLLVGCHQFRMHTSKKMFIYLHVTSHPIIEDSHDIEFAPYTLLTPGLDKMFEIAKLDQSNNKYDKVEDFNWLKQQASPNWKIIPEERWRKDWSLLWVDDPNSITEEDVKRMLNETFGSL</sequence>
<dbReference type="InterPro" id="IPR017901">
    <property type="entry name" value="C-CAP_CF_C-like"/>
</dbReference>
<dbReference type="Proteomes" id="UP000789342">
    <property type="component" value="Unassembled WGS sequence"/>
</dbReference>
<feature type="non-terminal residue" evidence="3">
    <location>
        <position position="1"/>
    </location>
</feature>
<comment type="caution">
    <text evidence="3">The sequence shown here is derived from an EMBL/GenBank/DDBJ whole genome shotgun (WGS) entry which is preliminary data.</text>
</comment>
<dbReference type="InterPro" id="IPR027684">
    <property type="entry name" value="TBCC"/>
</dbReference>
<dbReference type="PANTHER" id="PTHR15139">
    <property type="entry name" value="TUBULIN FOLDING COFACTOR C"/>
    <property type="match status" value="1"/>
</dbReference>
<dbReference type="AlphaFoldDB" id="A0A9N9JF51"/>
<dbReference type="InterPro" id="IPR012945">
    <property type="entry name" value="Tubulin-bd_cofactor_C_dom"/>
</dbReference>
<reference evidence="3" key="1">
    <citation type="submission" date="2021-06" db="EMBL/GenBank/DDBJ databases">
        <authorList>
            <person name="Kallberg Y."/>
            <person name="Tangrot J."/>
            <person name="Rosling A."/>
        </authorList>
    </citation>
    <scope>NUCLEOTIDE SEQUENCE</scope>
    <source>
        <strain evidence="3">CL551</strain>
    </source>
</reference>
<dbReference type="EMBL" id="CAJVPV010051381">
    <property type="protein sequence ID" value="CAG8779242.1"/>
    <property type="molecule type" value="Genomic_DNA"/>
</dbReference>
<dbReference type="GO" id="GO:0005737">
    <property type="term" value="C:cytoplasm"/>
    <property type="evidence" value="ECO:0007669"/>
    <property type="project" value="TreeGrafter"/>
</dbReference>
<keyword evidence="4" id="KW-1185">Reference proteome</keyword>